<evidence type="ECO:0000313" key="1">
    <source>
        <dbReference type="EMBL" id="AKU18216.1"/>
    </source>
</evidence>
<dbReference type="Proteomes" id="UP000066480">
    <property type="component" value="Chromosome"/>
</dbReference>
<accession>A0A0K1JNE6</accession>
<dbReference type="AlphaFoldDB" id="A0A0K1JNE6"/>
<keyword evidence="2" id="KW-1185">Reference proteome</keyword>
<name>A0A0K1JNE6_9MICO</name>
<dbReference type="KEGG" id="lmoi:VV02_24130"/>
<sequence length="153" mass="17049">MTNFEQVADWPPTRLIGLGVSGSTAAANGERCYRATSILAEYEPWAAEFDEPPLLRLLVAHRGDMVAVADDPAMVEQVRNYLCLDAFLVQVWQDLERNTPHPSGSHSVLGGHLTEAVNQVRERVGLRRLTMRQVAARRLTDVIREVQADLGRC</sequence>
<protein>
    <submittedName>
        <fullName evidence="1">Uncharacterized protein</fullName>
    </submittedName>
</protein>
<reference evidence="1 2" key="1">
    <citation type="submission" date="2015-03" db="EMBL/GenBank/DDBJ databases">
        <title>Luteipulveratus halotolerans sp. nov., a novel actinobacterium (Dermacoccaceae) from Sarawak, Malaysia.</title>
        <authorList>
            <person name="Juboi H."/>
            <person name="Basik A."/>
            <person name="Shamsul S.S."/>
            <person name="Arnold P."/>
            <person name="Schmitt E.K."/>
            <person name="Sanglier J.-J."/>
            <person name="Yeo T."/>
        </authorList>
    </citation>
    <scope>NUCLEOTIDE SEQUENCE [LARGE SCALE GENOMIC DNA]</scope>
    <source>
        <strain evidence="1 2">MN07-A0370</strain>
    </source>
</reference>
<dbReference type="EMBL" id="CP011112">
    <property type="protein sequence ID" value="AKU18216.1"/>
    <property type="molecule type" value="Genomic_DNA"/>
</dbReference>
<proteinExistence type="predicted"/>
<evidence type="ECO:0000313" key="2">
    <source>
        <dbReference type="Proteomes" id="UP000066480"/>
    </source>
</evidence>
<organism evidence="1 2">
    <name type="scientific">Luteipulveratus mongoliensis</name>
    <dbReference type="NCBI Taxonomy" id="571913"/>
    <lineage>
        <taxon>Bacteria</taxon>
        <taxon>Bacillati</taxon>
        <taxon>Actinomycetota</taxon>
        <taxon>Actinomycetes</taxon>
        <taxon>Micrococcales</taxon>
        <taxon>Dermacoccaceae</taxon>
        <taxon>Luteipulveratus</taxon>
    </lineage>
</organism>
<dbReference type="RefSeq" id="WP_052595774.1">
    <property type="nucleotide sequence ID" value="NZ_CP011112.1"/>
</dbReference>
<gene>
    <name evidence="1" type="ORF">VV02_24130</name>
</gene>